<gene>
    <name evidence="2" type="ORF">Q3O60_13960</name>
</gene>
<feature type="transmembrane region" description="Helical" evidence="1">
    <location>
        <begin position="41"/>
        <end position="64"/>
    </location>
</feature>
<reference evidence="2 3" key="1">
    <citation type="submission" date="2023-08" db="EMBL/GenBank/DDBJ databases">
        <authorList>
            <person name="Joshi A."/>
            <person name="Thite S."/>
        </authorList>
    </citation>
    <scope>NUCLEOTIDE SEQUENCE [LARGE SCALE GENOMIC DNA]</scope>
    <source>
        <strain evidence="2 3">AC40</strain>
    </source>
</reference>
<name>A0ABT9H245_9GAMM</name>
<evidence type="ECO:0000256" key="1">
    <source>
        <dbReference type="SAM" id="Phobius"/>
    </source>
</evidence>
<organism evidence="2 3">
    <name type="scientific">Alkalimonas collagenimarina</name>
    <dbReference type="NCBI Taxonomy" id="400390"/>
    <lineage>
        <taxon>Bacteria</taxon>
        <taxon>Pseudomonadati</taxon>
        <taxon>Pseudomonadota</taxon>
        <taxon>Gammaproteobacteria</taxon>
        <taxon>Alkalimonas</taxon>
    </lineage>
</organism>
<evidence type="ECO:0000313" key="3">
    <source>
        <dbReference type="Proteomes" id="UP001231616"/>
    </source>
</evidence>
<keyword evidence="1" id="KW-0472">Membrane</keyword>
<keyword evidence="1" id="KW-0812">Transmembrane</keyword>
<dbReference type="EMBL" id="JAUZVZ010000022">
    <property type="protein sequence ID" value="MDP4537293.1"/>
    <property type="molecule type" value="Genomic_DNA"/>
</dbReference>
<protein>
    <submittedName>
        <fullName evidence="2">DUF2970 domain-containing protein</fullName>
    </submittedName>
</protein>
<sequence length="65" mass="7128">MANSKSPPLKQVIKAVLGAFIGVQSEQQRQQDFTTTNPLPYIIVGVVMAIMFVVAVVLVVSWVLR</sequence>
<dbReference type="RefSeq" id="WP_305894555.1">
    <property type="nucleotide sequence ID" value="NZ_JAUZVZ010000022.1"/>
</dbReference>
<keyword evidence="3" id="KW-1185">Reference proteome</keyword>
<proteinExistence type="predicted"/>
<dbReference type="Pfam" id="PF11174">
    <property type="entry name" value="DUF2970"/>
    <property type="match status" value="1"/>
</dbReference>
<keyword evidence="1" id="KW-1133">Transmembrane helix</keyword>
<comment type="caution">
    <text evidence="2">The sequence shown here is derived from an EMBL/GenBank/DDBJ whole genome shotgun (WGS) entry which is preliminary data.</text>
</comment>
<accession>A0ABT9H245</accession>
<evidence type="ECO:0000313" key="2">
    <source>
        <dbReference type="EMBL" id="MDP4537293.1"/>
    </source>
</evidence>
<dbReference type="Proteomes" id="UP001231616">
    <property type="component" value="Unassembled WGS sequence"/>
</dbReference>
<dbReference type="InterPro" id="IPR021344">
    <property type="entry name" value="DUF2970"/>
</dbReference>